<accession>A0AA88NU16</accession>
<dbReference type="AlphaFoldDB" id="A0AA88NU16"/>
<comment type="caution">
    <text evidence="1">The sequence shown here is derived from an EMBL/GenBank/DDBJ whole genome shotgun (WGS) entry which is preliminary data.</text>
</comment>
<organism evidence="1 2">
    <name type="scientific">Cirrhinus molitorella</name>
    <name type="common">mud carp</name>
    <dbReference type="NCBI Taxonomy" id="172907"/>
    <lineage>
        <taxon>Eukaryota</taxon>
        <taxon>Metazoa</taxon>
        <taxon>Chordata</taxon>
        <taxon>Craniata</taxon>
        <taxon>Vertebrata</taxon>
        <taxon>Euteleostomi</taxon>
        <taxon>Actinopterygii</taxon>
        <taxon>Neopterygii</taxon>
        <taxon>Teleostei</taxon>
        <taxon>Ostariophysi</taxon>
        <taxon>Cypriniformes</taxon>
        <taxon>Cyprinidae</taxon>
        <taxon>Labeoninae</taxon>
        <taxon>Labeonini</taxon>
        <taxon>Cirrhinus</taxon>
    </lineage>
</organism>
<dbReference type="EMBL" id="JAUYZG010000025">
    <property type="protein sequence ID" value="KAK2867031.1"/>
    <property type="molecule type" value="Genomic_DNA"/>
</dbReference>
<dbReference type="Proteomes" id="UP001187343">
    <property type="component" value="Unassembled WGS sequence"/>
</dbReference>
<evidence type="ECO:0000313" key="1">
    <source>
        <dbReference type="EMBL" id="KAK2867031.1"/>
    </source>
</evidence>
<gene>
    <name evidence="1" type="ORF">Q8A67_025148</name>
</gene>
<proteinExistence type="predicted"/>
<evidence type="ECO:0000313" key="2">
    <source>
        <dbReference type="Proteomes" id="UP001187343"/>
    </source>
</evidence>
<sequence>MLNFSSWMACRESICLVNMASCELFHPICSTGMARPLALNYNAFIVTDFGGELLIRVASHRGDLQERVCPTVIRFHE</sequence>
<name>A0AA88NU16_9TELE</name>
<protein>
    <submittedName>
        <fullName evidence="1">Uncharacterized protein</fullName>
    </submittedName>
</protein>
<reference evidence="1" key="1">
    <citation type="submission" date="2023-08" db="EMBL/GenBank/DDBJ databases">
        <title>Chromosome-level Genome Assembly of mud carp (Cirrhinus molitorella).</title>
        <authorList>
            <person name="Liu H."/>
        </authorList>
    </citation>
    <scope>NUCLEOTIDE SEQUENCE</scope>
    <source>
        <strain evidence="1">Prfri</strain>
        <tissue evidence="1">Muscle</tissue>
    </source>
</reference>
<keyword evidence="2" id="KW-1185">Reference proteome</keyword>